<dbReference type="NCBIfam" id="NF007320">
    <property type="entry name" value="PRK09812.1"/>
    <property type="match status" value="1"/>
</dbReference>
<dbReference type="InterPro" id="IPR011067">
    <property type="entry name" value="Plasmid_toxin/cell-grow_inhib"/>
</dbReference>
<protein>
    <submittedName>
        <fullName evidence="1">Type II toxin-antitoxin system ChpB family toxin</fullName>
    </submittedName>
</protein>
<comment type="caution">
    <text evidence="1">The sequence shown here is derived from an EMBL/GenBank/DDBJ whole genome shotgun (WGS) entry which is preliminary data.</text>
</comment>
<dbReference type="PANTHER" id="PTHR33988:SF3">
    <property type="entry name" value="ENDORIBONUCLEASE TOXIN CHPB-RELATED"/>
    <property type="match status" value="1"/>
</dbReference>
<sequence length="113" mass="12029">MPVFDKGDIVRVCLNPTEGKETQGDFRPCLVLSPKAFNKLGLTLIAPITQGGNFARIEGFAVPLIGSGTETQGVVLVNGVKSLDLVARKAVKIEKAPQIIIDEVTAILMAIIE</sequence>
<dbReference type="EMBL" id="JBHRTF010000004">
    <property type="protein sequence ID" value="MFC3116184.1"/>
    <property type="molecule type" value="Genomic_DNA"/>
</dbReference>
<dbReference type="PANTHER" id="PTHR33988">
    <property type="entry name" value="ENDORIBONUCLEASE MAZF-RELATED"/>
    <property type="match status" value="1"/>
</dbReference>
<dbReference type="Proteomes" id="UP001595555">
    <property type="component" value="Unassembled WGS sequence"/>
</dbReference>
<dbReference type="RefSeq" id="WP_378119206.1">
    <property type="nucleotide sequence ID" value="NZ_JBHRTF010000004.1"/>
</dbReference>
<gene>
    <name evidence="1" type="ORF">ACFODX_11495</name>
</gene>
<evidence type="ECO:0000313" key="2">
    <source>
        <dbReference type="Proteomes" id="UP001595555"/>
    </source>
</evidence>
<evidence type="ECO:0000313" key="1">
    <source>
        <dbReference type="EMBL" id="MFC3116184.1"/>
    </source>
</evidence>
<dbReference type="InterPro" id="IPR003477">
    <property type="entry name" value="PemK-like"/>
</dbReference>
<dbReference type="Gene3D" id="2.30.30.110">
    <property type="match status" value="1"/>
</dbReference>
<proteinExistence type="predicted"/>
<name>A0ABV7FJW0_9GAMM</name>
<reference evidence="2" key="1">
    <citation type="journal article" date="2019" name="Int. J. Syst. Evol. Microbiol.">
        <title>The Global Catalogue of Microorganisms (GCM) 10K type strain sequencing project: providing services to taxonomists for standard genome sequencing and annotation.</title>
        <authorList>
            <consortium name="The Broad Institute Genomics Platform"/>
            <consortium name="The Broad Institute Genome Sequencing Center for Infectious Disease"/>
            <person name="Wu L."/>
            <person name="Ma J."/>
        </authorList>
    </citation>
    <scope>NUCLEOTIDE SEQUENCE [LARGE SCALE GENOMIC DNA]</scope>
    <source>
        <strain evidence="2">KCTC 52237</strain>
    </source>
</reference>
<dbReference type="SUPFAM" id="SSF50118">
    <property type="entry name" value="Cell growth inhibitor/plasmid maintenance toxic component"/>
    <property type="match status" value="1"/>
</dbReference>
<keyword evidence="2" id="KW-1185">Reference proteome</keyword>
<accession>A0ABV7FJW0</accession>
<organism evidence="1 2">
    <name type="scientific">Cellvibrio fontiphilus</name>
    <dbReference type="NCBI Taxonomy" id="1815559"/>
    <lineage>
        <taxon>Bacteria</taxon>
        <taxon>Pseudomonadati</taxon>
        <taxon>Pseudomonadota</taxon>
        <taxon>Gammaproteobacteria</taxon>
        <taxon>Cellvibrionales</taxon>
        <taxon>Cellvibrionaceae</taxon>
        <taxon>Cellvibrio</taxon>
    </lineage>
</organism>
<dbReference type="Pfam" id="PF02452">
    <property type="entry name" value="PemK_toxin"/>
    <property type="match status" value="1"/>
</dbReference>